<gene>
    <name evidence="1" type="ORF">N658DRAFT_517464</name>
</gene>
<dbReference type="Proteomes" id="UP001305647">
    <property type="component" value="Unassembled WGS sequence"/>
</dbReference>
<reference evidence="1" key="2">
    <citation type="submission" date="2023-05" db="EMBL/GenBank/DDBJ databases">
        <authorList>
            <consortium name="Lawrence Berkeley National Laboratory"/>
            <person name="Steindorff A."/>
            <person name="Hensen N."/>
            <person name="Bonometti L."/>
            <person name="Westerberg I."/>
            <person name="Brannstrom I.O."/>
            <person name="Guillou S."/>
            <person name="Cros-Aarteil S."/>
            <person name="Calhoun S."/>
            <person name="Haridas S."/>
            <person name="Kuo A."/>
            <person name="Mondo S."/>
            <person name="Pangilinan J."/>
            <person name="Riley R."/>
            <person name="Labutti K."/>
            <person name="Andreopoulos B."/>
            <person name="Lipzen A."/>
            <person name="Chen C."/>
            <person name="Yanf M."/>
            <person name="Daum C."/>
            <person name="Ng V."/>
            <person name="Clum A."/>
            <person name="Ohm R."/>
            <person name="Martin F."/>
            <person name="Silar P."/>
            <person name="Natvig D."/>
            <person name="Lalanne C."/>
            <person name="Gautier V."/>
            <person name="Ament-Velasquez S.L."/>
            <person name="Kruys A."/>
            <person name="Hutchinson M.I."/>
            <person name="Powell A.J."/>
            <person name="Barry K."/>
            <person name="Miller A.N."/>
            <person name="Grigoriev I.V."/>
            <person name="Debuchy R."/>
            <person name="Gladieux P."/>
            <person name="Thoren M.H."/>
            <person name="Johannesson H."/>
        </authorList>
    </citation>
    <scope>NUCLEOTIDE SEQUENCE</scope>
    <source>
        <strain evidence="1">CBS 757.83</strain>
    </source>
</reference>
<protein>
    <recommendedName>
        <fullName evidence="3">N-acetyltransferase domain-containing protein</fullName>
    </recommendedName>
</protein>
<accession>A0AAN6PWD4</accession>
<sequence>MSFHIRDAVPSPSNTDAKFITSAFDSCLPHLATIGSANQWGTAPLSTSRPDLITRHITAIAEAERYRLSDKSDSGSSSPVRVLIAEATLPPPAPEENSLDSESQSIPVGAATLRGGHLPRYVLDQEHLRDVTGRALAGKEGPFMFLEVLVTDFSEATRAWRKGAGAALVGYAREWAGRELGMGVMFYEAQGFTRVDGFVVEKPNGEKWPGMFLRMDLENATSTQSN</sequence>
<dbReference type="AlphaFoldDB" id="A0AAN6PWD4"/>
<evidence type="ECO:0000313" key="1">
    <source>
        <dbReference type="EMBL" id="KAK4099189.1"/>
    </source>
</evidence>
<dbReference type="EMBL" id="MU863651">
    <property type="protein sequence ID" value="KAK4099189.1"/>
    <property type="molecule type" value="Genomic_DNA"/>
</dbReference>
<name>A0AAN6PWD4_9PEZI</name>
<organism evidence="1 2">
    <name type="scientific">Parathielavia hyrcaniae</name>
    <dbReference type="NCBI Taxonomy" id="113614"/>
    <lineage>
        <taxon>Eukaryota</taxon>
        <taxon>Fungi</taxon>
        <taxon>Dikarya</taxon>
        <taxon>Ascomycota</taxon>
        <taxon>Pezizomycotina</taxon>
        <taxon>Sordariomycetes</taxon>
        <taxon>Sordariomycetidae</taxon>
        <taxon>Sordariales</taxon>
        <taxon>Chaetomiaceae</taxon>
        <taxon>Parathielavia</taxon>
    </lineage>
</organism>
<reference evidence="1" key="1">
    <citation type="journal article" date="2023" name="Mol. Phylogenet. Evol.">
        <title>Genome-scale phylogeny and comparative genomics of the fungal order Sordariales.</title>
        <authorList>
            <person name="Hensen N."/>
            <person name="Bonometti L."/>
            <person name="Westerberg I."/>
            <person name="Brannstrom I.O."/>
            <person name="Guillou S."/>
            <person name="Cros-Aarteil S."/>
            <person name="Calhoun S."/>
            <person name="Haridas S."/>
            <person name="Kuo A."/>
            <person name="Mondo S."/>
            <person name="Pangilinan J."/>
            <person name="Riley R."/>
            <person name="LaButti K."/>
            <person name="Andreopoulos B."/>
            <person name="Lipzen A."/>
            <person name="Chen C."/>
            <person name="Yan M."/>
            <person name="Daum C."/>
            <person name="Ng V."/>
            <person name="Clum A."/>
            <person name="Steindorff A."/>
            <person name="Ohm R.A."/>
            <person name="Martin F."/>
            <person name="Silar P."/>
            <person name="Natvig D.O."/>
            <person name="Lalanne C."/>
            <person name="Gautier V."/>
            <person name="Ament-Velasquez S.L."/>
            <person name="Kruys A."/>
            <person name="Hutchinson M.I."/>
            <person name="Powell A.J."/>
            <person name="Barry K."/>
            <person name="Miller A.N."/>
            <person name="Grigoriev I.V."/>
            <person name="Debuchy R."/>
            <person name="Gladieux P."/>
            <person name="Hiltunen Thoren M."/>
            <person name="Johannesson H."/>
        </authorList>
    </citation>
    <scope>NUCLEOTIDE SEQUENCE</scope>
    <source>
        <strain evidence="1">CBS 757.83</strain>
    </source>
</reference>
<proteinExistence type="predicted"/>
<evidence type="ECO:0008006" key="3">
    <source>
        <dbReference type="Google" id="ProtNLM"/>
    </source>
</evidence>
<comment type="caution">
    <text evidence="1">The sequence shown here is derived from an EMBL/GenBank/DDBJ whole genome shotgun (WGS) entry which is preliminary data.</text>
</comment>
<keyword evidence="2" id="KW-1185">Reference proteome</keyword>
<evidence type="ECO:0000313" key="2">
    <source>
        <dbReference type="Proteomes" id="UP001305647"/>
    </source>
</evidence>